<evidence type="ECO:0000313" key="2">
    <source>
        <dbReference type="EMBL" id="GGZ16779.1"/>
    </source>
</evidence>
<dbReference type="Pfam" id="PF01872">
    <property type="entry name" value="RibD_C"/>
    <property type="match status" value="1"/>
</dbReference>
<dbReference type="InterPro" id="IPR002734">
    <property type="entry name" value="RibDG_C"/>
</dbReference>
<gene>
    <name evidence="2" type="ORF">GCM10007049_06450</name>
</gene>
<dbReference type="RefSeq" id="WP_018474088.1">
    <property type="nucleotide sequence ID" value="NZ_BMWX01000001.1"/>
</dbReference>
<dbReference type="EMBL" id="BMWX01000001">
    <property type="protein sequence ID" value="GGZ16779.1"/>
    <property type="molecule type" value="Genomic_DNA"/>
</dbReference>
<dbReference type="Proteomes" id="UP000619457">
    <property type="component" value="Unassembled WGS sequence"/>
</dbReference>
<dbReference type="PANTHER" id="PTHR38011:SF11">
    <property type="entry name" value="2,5-DIAMINO-6-RIBOSYLAMINO-4(3H)-PYRIMIDINONE 5'-PHOSPHATE REDUCTASE"/>
    <property type="match status" value="1"/>
</dbReference>
<sequence>MKCSVFIATSTDGYIARPDGAVDWLHSAGNGQTIEGDKADMGFQHYISSVDCMIMGRKTMQTISSMDLSPDQWIYGDLRIIVLSQSLKEAPENLRDKVELYHGDLQDLLASLEAEGFHHAYIDGGATIQSFLSLQLINEMTITLAPILLGEGIPLFGKTGKDIHLQQAESTAFANDFVQVKYKVNYK</sequence>
<comment type="caution">
    <text evidence="2">The sequence shown here is derived from an EMBL/GenBank/DDBJ whole genome shotgun (WGS) entry which is preliminary data.</text>
</comment>
<evidence type="ECO:0000259" key="1">
    <source>
        <dbReference type="Pfam" id="PF01872"/>
    </source>
</evidence>
<dbReference type="AlphaFoldDB" id="A0A918UKN4"/>
<dbReference type="SUPFAM" id="SSF53597">
    <property type="entry name" value="Dihydrofolate reductase-like"/>
    <property type="match status" value="1"/>
</dbReference>
<feature type="domain" description="Bacterial bifunctional deaminase-reductase C-terminal" evidence="1">
    <location>
        <begin position="5"/>
        <end position="178"/>
    </location>
</feature>
<dbReference type="InterPro" id="IPR024072">
    <property type="entry name" value="DHFR-like_dom_sf"/>
</dbReference>
<reference evidence="2" key="2">
    <citation type="submission" date="2020-09" db="EMBL/GenBank/DDBJ databases">
        <authorList>
            <person name="Sun Q."/>
            <person name="Kim S."/>
        </authorList>
    </citation>
    <scope>NUCLEOTIDE SEQUENCE</scope>
    <source>
        <strain evidence="2">KCTC 12368</strain>
    </source>
</reference>
<dbReference type="PANTHER" id="PTHR38011">
    <property type="entry name" value="DIHYDROFOLATE REDUCTASE FAMILY PROTEIN (AFU_ORTHOLOGUE AFUA_8G06820)"/>
    <property type="match status" value="1"/>
</dbReference>
<dbReference type="GO" id="GO:0008703">
    <property type="term" value="F:5-amino-6-(5-phosphoribosylamino)uracil reductase activity"/>
    <property type="evidence" value="ECO:0007669"/>
    <property type="project" value="InterPro"/>
</dbReference>
<dbReference type="Gene3D" id="3.40.430.10">
    <property type="entry name" value="Dihydrofolate Reductase, subunit A"/>
    <property type="match status" value="1"/>
</dbReference>
<name>A0A918UKN4_9BACT</name>
<organism evidence="2 3">
    <name type="scientific">Echinicola pacifica</name>
    <dbReference type="NCBI Taxonomy" id="346377"/>
    <lineage>
        <taxon>Bacteria</taxon>
        <taxon>Pseudomonadati</taxon>
        <taxon>Bacteroidota</taxon>
        <taxon>Cytophagia</taxon>
        <taxon>Cytophagales</taxon>
        <taxon>Cyclobacteriaceae</taxon>
        <taxon>Echinicola</taxon>
    </lineage>
</organism>
<evidence type="ECO:0000313" key="3">
    <source>
        <dbReference type="Proteomes" id="UP000619457"/>
    </source>
</evidence>
<proteinExistence type="predicted"/>
<dbReference type="InterPro" id="IPR050765">
    <property type="entry name" value="Riboflavin_Biosynth_HTPR"/>
</dbReference>
<keyword evidence="3" id="KW-1185">Reference proteome</keyword>
<dbReference type="GO" id="GO:0009231">
    <property type="term" value="P:riboflavin biosynthetic process"/>
    <property type="evidence" value="ECO:0007669"/>
    <property type="project" value="InterPro"/>
</dbReference>
<accession>A0A918UKN4</accession>
<reference evidence="2" key="1">
    <citation type="journal article" date="2014" name="Int. J. Syst. Evol. Microbiol.">
        <title>Complete genome sequence of Corynebacterium casei LMG S-19264T (=DSM 44701T), isolated from a smear-ripened cheese.</title>
        <authorList>
            <consortium name="US DOE Joint Genome Institute (JGI-PGF)"/>
            <person name="Walter F."/>
            <person name="Albersmeier A."/>
            <person name="Kalinowski J."/>
            <person name="Ruckert C."/>
        </authorList>
    </citation>
    <scope>NUCLEOTIDE SEQUENCE</scope>
    <source>
        <strain evidence="2">KCTC 12368</strain>
    </source>
</reference>
<protein>
    <submittedName>
        <fullName evidence="2">Dihydrofolate reductase</fullName>
    </submittedName>
</protein>